<evidence type="ECO:0000256" key="1">
    <source>
        <dbReference type="ARBA" id="ARBA00008876"/>
    </source>
</evidence>
<dbReference type="GO" id="GO:0051539">
    <property type="term" value="F:4 iron, 4 sulfur cluster binding"/>
    <property type="evidence" value="ECO:0007669"/>
    <property type="project" value="UniProtKB-KW"/>
</dbReference>
<sequence>MAISYELLKTVTSQMYARSLRHVPVEAQRALSKASADEPDPLARRTLDLMIDSAQQAQQRDHLLCSDSGIPTYAFKIGTRVDFEGDVKAAVRDGFHELAATSDPPLLKHVTNPLTNERGYEGKDMPIMSFDLIDGADHVEIVCSPKALGTGRWSTSEILISPTLQEIEEFVLDAVVRAGSQACPPMIVGVGIGGTFEHAAHIAKEAILRPMREEAANPIVRDMEERLRDAINATGFGPMGTGGRTTAMAVHVNYSSGHGFTPVAVNFNCWIDRRYGVRIGNDGTVTHDV</sequence>
<keyword evidence="9" id="KW-1185">Reference proteome</keyword>
<dbReference type="RefSeq" id="WP_218619593.1">
    <property type="nucleotide sequence ID" value="NZ_FQZK01000024.1"/>
</dbReference>
<evidence type="ECO:0000256" key="6">
    <source>
        <dbReference type="ARBA" id="ARBA00023239"/>
    </source>
</evidence>
<keyword evidence="2" id="KW-0004">4Fe-4S</keyword>
<dbReference type="PANTHER" id="PTHR30389">
    <property type="entry name" value="FUMARATE HYDRATASE-RELATED"/>
    <property type="match status" value="1"/>
</dbReference>
<feature type="domain" description="Fe-S hydro-lyase tartrate dehydratase alpha-type catalytic" evidence="7">
    <location>
        <begin position="12"/>
        <end position="276"/>
    </location>
</feature>
<comment type="similarity">
    <text evidence="1">Belongs to the class-I fumarase family.</text>
</comment>
<dbReference type="NCBIfam" id="TIGR00722">
    <property type="entry name" value="ttdA_fumA_fumB"/>
    <property type="match status" value="1"/>
</dbReference>
<dbReference type="PANTHER" id="PTHR30389:SF17">
    <property type="entry name" value="L(+)-TARTRATE DEHYDRATASE SUBUNIT ALPHA-RELATED"/>
    <property type="match status" value="1"/>
</dbReference>
<gene>
    <name evidence="8" type="ORF">SAMN05421803_12462</name>
</gene>
<dbReference type="STRING" id="758803.SAMN05421803_12462"/>
<proteinExistence type="inferred from homology"/>
<dbReference type="Pfam" id="PF05681">
    <property type="entry name" value="Fumerase"/>
    <property type="match status" value="1"/>
</dbReference>
<dbReference type="EMBL" id="FQZK01000024">
    <property type="protein sequence ID" value="SHK59339.1"/>
    <property type="molecule type" value="Genomic_DNA"/>
</dbReference>
<keyword evidence="3" id="KW-0479">Metal-binding</keyword>
<evidence type="ECO:0000313" key="8">
    <source>
        <dbReference type="EMBL" id="SHK59339.1"/>
    </source>
</evidence>
<evidence type="ECO:0000313" key="9">
    <source>
        <dbReference type="Proteomes" id="UP000184452"/>
    </source>
</evidence>
<evidence type="ECO:0000256" key="5">
    <source>
        <dbReference type="ARBA" id="ARBA00023014"/>
    </source>
</evidence>
<keyword evidence="5" id="KW-0411">Iron-sulfur</keyword>
<dbReference type="Proteomes" id="UP000184452">
    <property type="component" value="Unassembled WGS sequence"/>
</dbReference>
<keyword evidence="4" id="KW-0408">Iron</keyword>
<evidence type="ECO:0000259" key="7">
    <source>
        <dbReference type="Pfam" id="PF05681"/>
    </source>
</evidence>
<keyword evidence="6" id="KW-0456">Lyase</keyword>
<reference evidence="8 9" key="1">
    <citation type="submission" date="2016-11" db="EMBL/GenBank/DDBJ databases">
        <authorList>
            <person name="Jaros S."/>
            <person name="Januszkiewicz K."/>
            <person name="Wedrychowicz H."/>
        </authorList>
    </citation>
    <scope>NUCLEOTIDE SEQUENCE [LARGE SCALE GENOMIC DNA]</scope>
    <source>
        <strain evidence="8 9">CGMCC 4.5723</strain>
    </source>
</reference>
<evidence type="ECO:0000256" key="4">
    <source>
        <dbReference type="ARBA" id="ARBA00023004"/>
    </source>
</evidence>
<dbReference type="GO" id="GO:0046872">
    <property type="term" value="F:metal ion binding"/>
    <property type="evidence" value="ECO:0007669"/>
    <property type="project" value="UniProtKB-KW"/>
</dbReference>
<evidence type="ECO:0000256" key="3">
    <source>
        <dbReference type="ARBA" id="ARBA00022723"/>
    </source>
</evidence>
<dbReference type="AlphaFoldDB" id="A0A1M6TR19"/>
<name>A0A1M6TR19_9ACTN</name>
<dbReference type="GO" id="GO:0016829">
    <property type="term" value="F:lyase activity"/>
    <property type="evidence" value="ECO:0007669"/>
    <property type="project" value="UniProtKB-KW"/>
</dbReference>
<organism evidence="8 9">
    <name type="scientific">Nocardiopsis flavescens</name>
    <dbReference type="NCBI Taxonomy" id="758803"/>
    <lineage>
        <taxon>Bacteria</taxon>
        <taxon>Bacillati</taxon>
        <taxon>Actinomycetota</taxon>
        <taxon>Actinomycetes</taxon>
        <taxon>Streptosporangiales</taxon>
        <taxon>Nocardiopsidaceae</taxon>
        <taxon>Nocardiopsis</taxon>
    </lineage>
</organism>
<protein>
    <submittedName>
        <fullName evidence="8">Fumarate hydratase subunit alpha</fullName>
    </submittedName>
</protein>
<accession>A0A1M6TR19</accession>
<evidence type="ECO:0000256" key="2">
    <source>
        <dbReference type="ARBA" id="ARBA00022485"/>
    </source>
</evidence>
<dbReference type="InterPro" id="IPR004646">
    <property type="entry name" value="Fe-S_hydro-lyase_TtdA-typ_cat"/>
</dbReference>
<dbReference type="InterPro" id="IPR051208">
    <property type="entry name" value="Class-I_Fumarase/Tartrate_DH"/>
</dbReference>